<sequence>MKDDTESRLSRTATSTRTRSETVTRYTSTRRGVVGGSVFWGRSAVRSVGGALRRAATWSGETVLPAGWLLVVVLVFGVATGVGMGWVEAWVAAAIAAILLLASIPFLMGGHDYTVELELDRDRVVAGSDVSGRLSIRNRSARISLPGLIDVPVGEGLVEAHVPLLLGGASHTEEITIGAHKRGVIDVGPMTIARGDPVGILRREVAWPQVERIYVHPVTVPIPSTSAGLIKDLEGTPTRDIVDTDLSFHAIREYAAGDSQRHIHWKSTAKTGVLMVRQYEETRRASLAIILDLNSEEYRSDDEFEMAVSAAASISVQGVRDGREVIVSGSGEIPELARNSVQSIRTLPTITGKALLDAMAEVEESDRAMRLDAVTTLTVQSFPELSIAFLVTGAEMTLTRIRAAAMALPQNVTAVAVRCEPGAEPTLKAIGGLSIMTIGALHDLKYMIARGALA</sequence>
<feature type="compositionally biased region" description="Low complexity" evidence="1">
    <location>
        <begin position="10"/>
        <end position="25"/>
    </location>
</feature>
<keyword evidence="5" id="KW-1185">Reference proteome</keyword>
<reference evidence="4" key="2">
    <citation type="submission" date="2020-09" db="EMBL/GenBank/DDBJ databases">
        <authorList>
            <person name="Sun Q."/>
            <person name="Zhou Y."/>
        </authorList>
    </citation>
    <scope>NUCLEOTIDE SEQUENCE</scope>
    <source>
        <strain evidence="4">CGMCC 1.12813</strain>
    </source>
</reference>
<keyword evidence="2" id="KW-0472">Membrane</keyword>
<keyword evidence="2" id="KW-0812">Transmembrane</keyword>
<dbReference type="Proteomes" id="UP000606922">
    <property type="component" value="Unassembled WGS sequence"/>
</dbReference>
<comment type="caution">
    <text evidence="4">The sequence shown here is derived from an EMBL/GenBank/DDBJ whole genome shotgun (WGS) entry which is preliminary data.</text>
</comment>
<accession>A0A916SST7</accession>
<dbReference type="PANTHER" id="PTHR34351">
    <property type="entry name" value="SLR1927 PROTEIN-RELATED"/>
    <property type="match status" value="1"/>
</dbReference>
<dbReference type="AlphaFoldDB" id="A0A916SST7"/>
<keyword evidence="2" id="KW-1133">Transmembrane helix</keyword>
<feature type="region of interest" description="Disordered" evidence="1">
    <location>
        <begin position="1"/>
        <end position="25"/>
    </location>
</feature>
<dbReference type="RefSeq" id="WP_188511346.1">
    <property type="nucleotide sequence ID" value="NZ_BMGB01000002.1"/>
</dbReference>
<dbReference type="InterPro" id="IPR002881">
    <property type="entry name" value="DUF58"/>
</dbReference>
<evidence type="ECO:0000313" key="5">
    <source>
        <dbReference type="Proteomes" id="UP000606922"/>
    </source>
</evidence>
<reference evidence="4" key="1">
    <citation type="journal article" date="2014" name="Int. J. Syst. Evol. Microbiol.">
        <title>Complete genome sequence of Corynebacterium casei LMG S-19264T (=DSM 44701T), isolated from a smear-ripened cheese.</title>
        <authorList>
            <consortium name="US DOE Joint Genome Institute (JGI-PGF)"/>
            <person name="Walter F."/>
            <person name="Albersmeier A."/>
            <person name="Kalinowski J."/>
            <person name="Ruckert C."/>
        </authorList>
    </citation>
    <scope>NUCLEOTIDE SEQUENCE</scope>
    <source>
        <strain evidence="4">CGMCC 1.12813</strain>
    </source>
</reference>
<evidence type="ECO:0000256" key="2">
    <source>
        <dbReference type="SAM" id="Phobius"/>
    </source>
</evidence>
<protein>
    <recommendedName>
        <fullName evidence="3">DUF58 domain-containing protein</fullName>
    </recommendedName>
</protein>
<evidence type="ECO:0000259" key="3">
    <source>
        <dbReference type="Pfam" id="PF01882"/>
    </source>
</evidence>
<organism evidence="4 5">
    <name type="scientific">Conyzicola nivalis</name>
    <dbReference type="NCBI Taxonomy" id="1477021"/>
    <lineage>
        <taxon>Bacteria</taxon>
        <taxon>Bacillati</taxon>
        <taxon>Actinomycetota</taxon>
        <taxon>Actinomycetes</taxon>
        <taxon>Micrococcales</taxon>
        <taxon>Microbacteriaceae</taxon>
        <taxon>Conyzicola</taxon>
    </lineage>
</organism>
<gene>
    <name evidence="4" type="ORF">GCM10010979_27350</name>
</gene>
<feature type="transmembrane region" description="Helical" evidence="2">
    <location>
        <begin position="63"/>
        <end position="83"/>
    </location>
</feature>
<name>A0A916SST7_9MICO</name>
<evidence type="ECO:0000313" key="4">
    <source>
        <dbReference type="EMBL" id="GGB11564.1"/>
    </source>
</evidence>
<dbReference type="Pfam" id="PF01882">
    <property type="entry name" value="DUF58"/>
    <property type="match status" value="1"/>
</dbReference>
<feature type="domain" description="DUF58" evidence="3">
    <location>
        <begin position="251"/>
        <end position="332"/>
    </location>
</feature>
<evidence type="ECO:0000256" key="1">
    <source>
        <dbReference type="SAM" id="MobiDB-lite"/>
    </source>
</evidence>
<dbReference type="PANTHER" id="PTHR34351:SF1">
    <property type="entry name" value="SLR1927 PROTEIN"/>
    <property type="match status" value="1"/>
</dbReference>
<dbReference type="EMBL" id="BMGB01000002">
    <property type="protein sequence ID" value="GGB11564.1"/>
    <property type="molecule type" value="Genomic_DNA"/>
</dbReference>
<proteinExistence type="predicted"/>
<feature type="transmembrane region" description="Helical" evidence="2">
    <location>
        <begin position="89"/>
        <end position="108"/>
    </location>
</feature>